<evidence type="ECO:0000313" key="11">
    <source>
        <dbReference type="Proteomes" id="UP001224997"/>
    </source>
</evidence>
<dbReference type="SUPFAM" id="SSF53448">
    <property type="entry name" value="Nucleotide-diphospho-sugar transferases"/>
    <property type="match status" value="1"/>
</dbReference>
<protein>
    <recommendedName>
        <fullName evidence="8">Molybdenum cofactor guanylyltransferase</fullName>
        <shortName evidence="8">MoCo guanylyltransferase</shortName>
        <ecNumber evidence="8">2.7.7.77</ecNumber>
    </recommendedName>
    <alternativeName>
        <fullName evidence="8">GTP:molybdopterin guanylyltransferase</fullName>
    </alternativeName>
    <alternativeName>
        <fullName evidence="8">Mo-MPT guanylyltransferase</fullName>
    </alternativeName>
    <alternativeName>
        <fullName evidence="8">Molybdopterin guanylyltransferase</fullName>
    </alternativeName>
    <alternativeName>
        <fullName evidence="8">Molybdopterin-guanine dinucleotide synthase</fullName>
        <shortName evidence="8">MGD synthase</shortName>
    </alternativeName>
</protein>
<keyword evidence="2 8" id="KW-0808">Transferase</keyword>
<feature type="binding site" evidence="8">
    <location>
        <begin position="9"/>
        <end position="11"/>
    </location>
    <ligand>
        <name>GTP</name>
        <dbReference type="ChEBI" id="CHEBI:37565"/>
    </ligand>
</feature>
<evidence type="ECO:0000259" key="9">
    <source>
        <dbReference type="Pfam" id="PF12804"/>
    </source>
</evidence>
<dbReference type="InterPro" id="IPR013482">
    <property type="entry name" value="Molybde_CF_guanTrfase"/>
</dbReference>
<keyword evidence="5 8" id="KW-0460">Magnesium</keyword>
<comment type="similarity">
    <text evidence="8">Belongs to the MobA family.</text>
</comment>
<comment type="domain">
    <text evidence="8">The N-terminal domain determines nucleotide recognition and specific binding, while the C-terminal domain determines the specific binding to the target protein.</text>
</comment>
<comment type="subunit">
    <text evidence="8">Monomer.</text>
</comment>
<comment type="caution">
    <text evidence="10">The sequence shown here is derived from an EMBL/GenBank/DDBJ whole genome shotgun (WGS) entry which is preliminary data.</text>
</comment>
<evidence type="ECO:0000256" key="3">
    <source>
        <dbReference type="ARBA" id="ARBA00022723"/>
    </source>
</evidence>
<feature type="binding site" evidence="8">
    <location>
        <position position="68"/>
    </location>
    <ligand>
        <name>GTP</name>
        <dbReference type="ChEBI" id="CHEBI:37565"/>
    </ligand>
</feature>
<dbReference type="EC" id="2.7.7.77" evidence="8"/>
<keyword evidence="6 8" id="KW-0342">GTP-binding</keyword>
<feature type="binding site" evidence="8">
    <location>
        <position position="101"/>
    </location>
    <ligand>
        <name>Mg(2+)</name>
        <dbReference type="ChEBI" id="CHEBI:18420"/>
    </ligand>
</feature>
<evidence type="ECO:0000256" key="2">
    <source>
        <dbReference type="ARBA" id="ARBA00022679"/>
    </source>
</evidence>
<dbReference type="PANTHER" id="PTHR19136">
    <property type="entry name" value="MOLYBDENUM COFACTOR GUANYLYLTRANSFERASE"/>
    <property type="match status" value="1"/>
</dbReference>
<dbReference type="Pfam" id="PF12804">
    <property type="entry name" value="NTP_transf_3"/>
    <property type="match status" value="1"/>
</dbReference>
<dbReference type="HAMAP" id="MF_00316">
    <property type="entry name" value="MobA"/>
    <property type="match status" value="1"/>
</dbReference>
<dbReference type="NCBIfam" id="TIGR02665">
    <property type="entry name" value="molyb_mobA"/>
    <property type="match status" value="1"/>
</dbReference>
<evidence type="ECO:0000256" key="7">
    <source>
        <dbReference type="ARBA" id="ARBA00023150"/>
    </source>
</evidence>
<evidence type="ECO:0000256" key="8">
    <source>
        <dbReference type="HAMAP-Rule" id="MF_00316"/>
    </source>
</evidence>
<keyword evidence="7 8" id="KW-0501">Molybdenum cofactor biosynthesis</keyword>
<evidence type="ECO:0000313" key="10">
    <source>
        <dbReference type="EMBL" id="MDP5307933.1"/>
    </source>
</evidence>
<evidence type="ECO:0000256" key="1">
    <source>
        <dbReference type="ARBA" id="ARBA00022490"/>
    </source>
</evidence>
<keyword evidence="3 8" id="KW-0479">Metal-binding</keyword>
<keyword evidence="11" id="KW-1185">Reference proteome</keyword>
<name>A0ABT9JDN4_9RHOB</name>
<reference evidence="10 11" key="1">
    <citation type="submission" date="2023-08" db="EMBL/GenBank/DDBJ databases">
        <authorList>
            <person name="Park J.-S."/>
        </authorList>
    </citation>
    <scope>NUCLEOTIDE SEQUENCE [LARGE SCALE GENOMIC DNA]</scope>
    <source>
        <strain evidence="10 11">2205BS29-5</strain>
    </source>
</reference>
<dbReference type="CDD" id="cd02503">
    <property type="entry name" value="MobA"/>
    <property type="match status" value="1"/>
</dbReference>
<feature type="domain" description="MobA-like NTP transferase" evidence="9">
    <location>
        <begin position="6"/>
        <end position="162"/>
    </location>
</feature>
<comment type="catalytic activity">
    <reaction evidence="8">
        <text>Mo-molybdopterin + GTP + H(+) = Mo-molybdopterin guanine dinucleotide + diphosphate</text>
        <dbReference type="Rhea" id="RHEA:34243"/>
        <dbReference type="ChEBI" id="CHEBI:15378"/>
        <dbReference type="ChEBI" id="CHEBI:33019"/>
        <dbReference type="ChEBI" id="CHEBI:37565"/>
        <dbReference type="ChEBI" id="CHEBI:71302"/>
        <dbReference type="ChEBI" id="CHEBI:71310"/>
        <dbReference type="EC" id="2.7.7.77"/>
    </reaction>
</comment>
<dbReference type="Gene3D" id="3.90.550.10">
    <property type="entry name" value="Spore Coat Polysaccharide Biosynthesis Protein SpsA, Chain A"/>
    <property type="match status" value="1"/>
</dbReference>
<keyword evidence="4 8" id="KW-0547">Nucleotide-binding</keyword>
<sequence>MDELPAIILAGGRARRMGGGDKGLLDIGGTAILARVIAALRSQAHPVAINANGDPARLAGFGLPVLGDGLPDQPGPLAGILAGLDWAARLGAPAVVSVAADMPFLPGDLVARLRASAPGIQAAMAAGRAANGSLRSHPTCALWPVALRADLRAQLVAGGRRLHDFALRHAAIPVVWDHAPIDPFFNVNTPADLEQASRLAGAGR</sequence>
<accession>A0ABT9JDN4</accession>
<comment type="function">
    <text evidence="8">Transfers a GMP moiety from GTP to Mo-molybdopterin (Mo-MPT) cofactor (Moco or molybdenum cofactor) to form Mo-molybdopterin guanine dinucleotide (Mo-MGD) cofactor.</text>
</comment>
<feature type="binding site" evidence="8">
    <location>
        <position position="22"/>
    </location>
    <ligand>
        <name>GTP</name>
        <dbReference type="ChEBI" id="CHEBI:37565"/>
    </ligand>
</feature>
<dbReference type="GO" id="GO:0061603">
    <property type="term" value="F:molybdenum cofactor guanylyltransferase activity"/>
    <property type="evidence" value="ECO:0007669"/>
    <property type="project" value="UniProtKB-EC"/>
</dbReference>
<evidence type="ECO:0000256" key="6">
    <source>
        <dbReference type="ARBA" id="ARBA00023134"/>
    </source>
</evidence>
<dbReference type="Proteomes" id="UP001224997">
    <property type="component" value="Unassembled WGS sequence"/>
</dbReference>
<dbReference type="PANTHER" id="PTHR19136:SF81">
    <property type="entry name" value="MOLYBDENUM COFACTOR GUANYLYLTRANSFERASE"/>
    <property type="match status" value="1"/>
</dbReference>
<evidence type="ECO:0000256" key="4">
    <source>
        <dbReference type="ARBA" id="ARBA00022741"/>
    </source>
</evidence>
<proteinExistence type="inferred from homology"/>
<feature type="binding site" evidence="8">
    <location>
        <position position="101"/>
    </location>
    <ligand>
        <name>GTP</name>
        <dbReference type="ChEBI" id="CHEBI:37565"/>
    </ligand>
</feature>
<gene>
    <name evidence="8 10" type="primary">mobA</name>
    <name evidence="10" type="ORF">Q5Y72_12630</name>
</gene>
<dbReference type="EMBL" id="JAVAMQ010000011">
    <property type="protein sequence ID" value="MDP5307933.1"/>
    <property type="molecule type" value="Genomic_DNA"/>
</dbReference>
<comment type="cofactor">
    <cofactor evidence="8">
        <name>Mg(2+)</name>
        <dbReference type="ChEBI" id="CHEBI:18420"/>
    </cofactor>
</comment>
<dbReference type="InterPro" id="IPR029044">
    <property type="entry name" value="Nucleotide-diphossugar_trans"/>
</dbReference>
<feature type="binding site" evidence="8">
    <location>
        <position position="50"/>
    </location>
    <ligand>
        <name>GTP</name>
        <dbReference type="ChEBI" id="CHEBI:37565"/>
    </ligand>
</feature>
<keyword evidence="10" id="KW-0548">Nucleotidyltransferase</keyword>
<dbReference type="InterPro" id="IPR025877">
    <property type="entry name" value="MobA-like_NTP_Trfase"/>
</dbReference>
<evidence type="ECO:0000256" key="5">
    <source>
        <dbReference type="ARBA" id="ARBA00022842"/>
    </source>
</evidence>
<keyword evidence="1 8" id="KW-0963">Cytoplasm</keyword>
<organism evidence="10 11">
    <name type="scientific">Paracoccus spongiarum</name>
    <dbReference type="NCBI Taxonomy" id="3064387"/>
    <lineage>
        <taxon>Bacteria</taxon>
        <taxon>Pseudomonadati</taxon>
        <taxon>Pseudomonadota</taxon>
        <taxon>Alphaproteobacteria</taxon>
        <taxon>Rhodobacterales</taxon>
        <taxon>Paracoccaceae</taxon>
        <taxon>Paracoccus</taxon>
    </lineage>
</organism>
<comment type="subcellular location">
    <subcellularLocation>
        <location evidence="8">Cytoplasm</location>
    </subcellularLocation>
</comment>